<feature type="transmembrane region" description="Helical" evidence="10">
    <location>
        <begin position="865"/>
        <end position="883"/>
    </location>
</feature>
<keyword evidence="9 10" id="KW-0472">Membrane</keyword>
<evidence type="ECO:0000313" key="13">
    <source>
        <dbReference type="Proteomes" id="UP000284123"/>
    </source>
</evidence>
<evidence type="ECO:0000256" key="5">
    <source>
        <dbReference type="ARBA" id="ARBA00022741"/>
    </source>
</evidence>
<dbReference type="Gene3D" id="3.40.1110.10">
    <property type="entry name" value="Calcium-transporting ATPase, cytoplasmic domain N"/>
    <property type="match status" value="1"/>
</dbReference>
<dbReference type="SFLD" id="SFLDF00027">
    <property type="entry name" value="p-type_atpase"/>
    <property type="match status" value="1"/>
</dbReference>
<dbReference type="InterPro" id="IPR044492">
    <property type="entry name" value="P_typ_ATPase_HD_dom"/>
</dbReference>
<keyword evidence="7" id="KW-1278">Translocase</keyword>
<evidence type="ECO:0000256" key="6">
    <source>
        <dbReference type="ARBA" id="ARBA00022840"/>
    </source>
</evidence>
<feature type="domain" description="Cation-transporting P-type ATPase N-terminal" evidence="11">
    <location>
        <begin position="10"/>
        <end position="83"/>
    </location>
</feature>
<evidence type="ECO:0000256" key="9">
    <source>
        <dbReference type="ARBA" id="ARBA00023136"/>
    </source>
</evidence>
<dbReference type="PRINTS" id="PR00120">
    <property type="entry name" value="HATPASE"/>
</dbReference>
<dbReference type="FunFam" id="3.40.50.1000:FF:000083">
    <property type="entry name" value="Sodium/potassium-transporting ATPase subunit alpha"/>
    <property type="match status" value="1"/>
</dbReference>
<dbReference type="SFLD" id="SFLDG00002">
    <property type="entry name" value="C1.7:_P-type_atpase_like"/>
    <property type="match status" value="1"/>
</dbReference>
<keyword evidence="8 10" id="KW-1133">Transmembrane helix</keyword>
<sequence length="934" mass="101716">MKNEKETRRKFATDPVPDLMTDLHTTSTGLTQKEADDRLEKYGENVITREKQQSQLLIFLKNFTSVMAILLWVSGFVAILSGTLELGIAIWLVNIINGVFSYWQEHEAQKATDSLMKMLPAYTQVYRDGKLQQINATKMVPGDVFNLQAGNAVPVDARLIKATSVQVDQSALTGESVPESKKVAFDAGQGEFAESNLVYAGTTVGAGTATAVATAVAFATGMNTEFGRIAALTQQQKPSLSPLQLELNRLTKQISLIAIGLGLVFFVSAIFFVHYPVAQSFIFALGMIVAFIPEGLLPTVTLSLAQGVQRMAKKHALLKDLNSVETLGETTVICSDKTGTLTQNQMTVDHIWTPAHSFTVTGQDFVNNGEIQLDGKPIKYGTDADLDLLIRLVAFNNDTEVEPSKGSARPKILGTPTEASLVILAQKSGIDTKAYSITYPRLKELPFDSDRKRMTTIHQHDDHTLSICTKGSLSDLLPHCDTIQENGKVRPLTEDDKKAIDDANRKYASLGLRSIATAYREVPQETDKEKQLDGLTIDTAETNLTFVGLAIMSDPPRPEIYEAIKKCHRASIKIIMVTGDSSLTAKSVAVKIGLTSDKARVVTGGELDSMSKEDLKKALAGEIIFARVAPEQKYKIVSTLQEMGEIVASTGDGVNDAPALKKADIGVAMGVTGTDVAKDAADMILTDDNFASIVAAIEEGRTVYSNIQKFLIYILNSNLPEAVPSALFLFSRGAIPLPLTVMQILTVDLGTDMMPALGLGSEKAEPGIMDKPPRARDAHLMSKTVLWKAFAWYGLIASIISSGAYFFVNHLNGWPLKGLATSGNTYVMATNMTLAAIIFCQIAAAMNCRTENASVFKAGLFANKLVWFGIVFEIFLLALLSYTPFLQELFHTGPLAPTDWIFLAIIPIPLFLIEEGRKWLNRCRLAAKKVDVVD</sequence>
<evidence type="ECO:0000256" key="3">
    <source>
        <dbReference type="ARBA" id="ARBA00022475"/>
    </source>
</evidence>
<dbReference type="SUPFAM" id="SSF81665">
    <property type="entry name" value="Calcium ATPase, transmembrane domain M"/>
    <property type="match status" value="1"/>
</dbReference>
<feature type="transmembrane region" description="Helical" evidence="10">
    <location>
        <begin position="254"/>
        <end position="275"/>
    </location>
</feature>
<dbReference type="AlphaFoldDB" id="A0A8B3GV74"/>
<keyword evidence="3" id="KW-1003">Cell membrane</keyword>
<dbReference type="PANTHER" id="PTHR43294">
    <property type="entry name" value="SODIUM/POTASSIUM-TRANSPORTING ATPASE SUBUNIT ALPHA"/>
    <property type="match status" value="1"/>
</dbReference>
<dbReference type="EC" id="3.6.3.8" evidence="12"/>
<dbReference type="Pfam" id="PF08282">
    <property type="entry name" value="Hydrolase_3"/>
    <property type="match status" value="1"/>
</dbReference>
<proteinExistence type="inferred from homology"/>
<feature type="transmembrane region" description="Helical" evidence="10">
    <location>
        <begin position="785"/>
        <end position="806"/>
    </location>
</feature>
<dbReference type="InterPro" id="IPR050510">
    <property type="entry name" value="Cation_transp_ATPase_P-type"/>
</dbReference>
<dbReference type="InterPro" id="IPR023298">
    <property type="entry name" value="ATPase_P-typ_TM_dom_sf"/>
</dbReference>
<dbReference type="PANTHER" id="PTHR43294:SF21">
    <property type="entry name" value="CATION TRANSPORTING ATPASE"/>
    <property type="match status" value="1"/>
</dbReference>
<keyword evidence="12" id="KW-0378">Hydrolase</keyword>
<dbReference type="SMART" id="SM00831">
    <property type="entry name" value="Cation_ATPase_N"/>
    <property type="match status" value="1"/>
</dbReference>
<evidence type="ECO:0000256" key="7">
    <source>
        <dbReference type="ARBA" id="ARBA00022967"/>
    </source>
</evidence>
<feature type="transmembrane region" description="Helical" evidence="10">
    <location>
        <begin position="281"/>
        <end position="305"/>
    </location>
</feature>
<dbReference type="NCBIfam" id="TIGR01494">
    <property type="entry name" value="ATPase_P-type"/>
    <property type="match status" value="2"/>
</dbReference>
<accession>A0A8B3GV74</accession>
<reference evidence="12 13" key="1">
    <citation type="journal article" date="2018" name="Front. Microbiol.">
        <title>Conversion of Methionine to Cysteine in Lactobacillus paracasei Depends on the Highly Mobile cysK-ctl-cysE Gene Cluster.</title>
        <authorList>
            <person name="Wuthrich D."/>
            <person name="Irmler S."/>
            <person name="Berthoud H."/>
            <person name="Guggenbuhl B."/>
            <person name="Eugster E."/>
            <person name="Bruggmann R."/>
        </authorList>
    </citation>
    <scope>NUCLEOTIDE SEQUENCE [LARGE SCALE GENOMIC DNA]</scope>
    <source>
        <strain evidence="12 13">FAM6012</strain>
    </source>
</reference>
<evidence type="ECO:0000313" key="12">
    <source>
        <dbReference type="EMBL" id="RNE32577.1"/>
    </source>
</evidence>
<dbReference type="GO" id="GO:1902600">
    <property type="term" value="P:proton transmembrane transport"/>
    <property type="evidence" value="ECO:0007669"/>
    <property type="project" value="TreeGrafter"/>
</dbReference>
<dbReference type="GO" id="GO:0016887">
    <property type="term" value="F:ATP hydrolysis activity"/>
    <property type="evidence" value="ECO:0007669"/>
    <property type="project" value="InterPro"/>
</dbReference>
<gene>
    <name evidence="12" type="ORF">FAM6012_00515</name>
</gene>
<dbReference type="Gene3D" id="1.20.1110.10">
    <property type="entry name" value="Calcium-transporting ATPase, transmembrane domain"/>
    <property type="match status" value="1"/>
</dbReference>
<dbReference type="SUPFAM" id="SSF81653">
    <property type="entry name" value="Calcium ATPase, transduction domain A"/>
    <property type="match status" value="1"/>
</dbReference>
<keyword evidence="4 10" id="KW-0812">Transmembrane</keyword>
<dbReference type="Gene3D" id="2.70.150.10">
    <property type="entry name" value="Calcium-transporting ATPase, cytoplasmic transduction domain A"/>
    <property type="match status" value="1"/>
</dbReference>
<dbReference type="GO" id="GO:0005886">
    <property type="term" value="C:plasma membrane"/>
    <property type="evidence" value="ECO:0007669"/>
    <property type="project" value="UniProtKB-SubCell"/>
</dbReference>
<dbReference type="SFLD" id="SFLDS00003">
    <property type="entry name" value="Haloacid_Dehalogenase"/>
    <property type="match status" value="1"/>
</dbReference>
<dbReference type="InterPro" id="IPR001757">
    <property type="entry name" value="P_typ_ATPase"/>
</dbReference>
<dbReference type="InterPro" id="IPR018303">
    <property type="entry name" value="ATPase_P-typ_P_site"/>
</dbReference>
<dbReference type="InterPro" id="IPR059000">
    <property type="entry name" value="ATPase_P-type_domA"/>
</dbReference>
<dbReference type="Proteomes" id="UP000284123">
    <property type="component" value="Unassembled WGS sequence"/>
</dbReference>
<dbReference type="FunFam" id="3.40.50.1000:FF:000001">
    <property type="entry name" value="Phospholipid-transporting ATPase IC"/>
    <property type="match status" value="1"/>
</dbReference>
<dbReference type="SUPFAM" id="SSF56784">
    <property type="entry name" value="HAD-like"/>
    <property type="match status" value="1"/>
</dbReference>
<feature type="transmembrane region" description="Helical" evidence="10">
    <location>
        <begin position="895"/>
        <end position="913"/>
    </location>
</feature>
<dbReference type="Pfam" id="PF00690">
    <property type="entry name" value="Cation_ATPase_N"/>
    <property type="match status" value="1"/>
</dbReference>
<dbReference type="GO" id="GO:0005524">
    <property type="term" value="F:ATP binding"/>
    <property type="evidence" value="ECO:0007669"/>
    <property type="project" value="UniProtKB-KW"/>
</dbReference>
<dbReference type="Pfam" id="PF00122">
    <property type="entry name" value="E1-E2_ATPase"/>
    <property type="match status" value="1"/>
</dbReference>
<dbReference type="InterPro" id="IPR023214">
    <property type="entry name" value="HAD_sf"/>
</dbReference>
<evidence type="ECO:0000256" key="1">
    <source>
        <dbReference type="ARBA" id="ARBA00004651"/>
    </source>
</evidence>
<evidence type="ECO:0000256" key="4">
    <source>
        <dbReference type="ARBA" id="ARBA00022692"/>
    </source>
</evidence>
<name>A0A8B3GV74_LACPA</name>
<dbReference type="InterPro" id="IPR006068">
    <property type="entry name" value="ATPase_P-typ_cation-transptr_C"/>
</dbReference>
<dbReference type="Gene3D" id="3.40.50.1000">
    <property type="entry name" value="HAD superfamily/HAD-like"/>
    <property type="match status" value="1"/>
</dbReference>
<protein>
    <submittedName>
        <fullName evidence="12">Calcium-transporting ATPase</fullName>
        <ecNumber evidence="12">3.6.3.8</ecNumber>
    </submittedName>
</protein>
<evidence type="ECO:0000256" key="8">
    <source>
        <dbReference type="ARBA" id="ARBA00022989"/>
    </source>
</evidence>
<dbReference type="Pfam" id="PF13246">
    <property type="entry name" value="Cation_ATPase"/>
    <property type="match status" value="1"/>
</dbReference>
<dbReference type="GO" id="GO:0019829">
    <property type="term" value="F:ATPase-coupled monoatomic cation transmembrane transporter activity"/>
    <property type="evidence" value="ECO:0007669"/>
    <property type="project" value="TreeGrafter"/>
</dbReference>
<comment type="similarity">
    <text evidence="2">Belongs to the cation transport ATPase (P-type) (TC 3.A.3) family. Type IIA subfamily.</text>
</comment>
<dbReference type="InterPro" id="IPR008250">
    <property type="entry name" value="ATPase_P-typ_transduc_dom_A_sf"/>
</dbReference>
<evidence type="ECO:0000256" key="2">
    <source>
        <dbReference type="ARBA" id="ARBA00005675"/>
    </source>
</evidence>
<keyword evidence="6" id="KW-0067">ATP-binding</keyword>
<comment type="caution">
    <text evidence="12">The sequence shown here is derived from an EMBL/GenBank/DDBJ whole genome shotgun (WGS) entry which is preliminary data.</text>
</comment>
<dbReference type="InterPro" id="IPR004014">
    <property type="entry name" value="ATPase_P-typ_cation-transptr_N"/>
</dbReference>
<keyword evidence="5" id="KW-0547">Nucleotide-binding</keyword>
<dbReference type="PROSITE" id="PS00154">
    <property type="entry name" value="ATPASE_E1_E2"/>
    <property type="match status" value="1"/>
</dbReference>
<organism evidence="12 13">
    <name type="scientific">Lacticaseibacillus paracasei</name>
    <name type="common">Lactobacillus paracasei</name>
    <dbReference type="NCBI Taxonomy" id="1597"/>
    <lineage>
        <taxon>Bacteria</taxon>
        <taxon>Bacillati</taxon>
        <taxon>Bacillota</taxon>
        <taxon>Bacilli</taxon>
        <taxon>Lactobacillales</taxon>
        <taxon>Lactobacillaceae</taxon>
        <taxon>Lacticaseibacillus</taxon>
    </lineage>
</organism>
<evidence type="ECO:0000259" key="11">
    <source>
        <dbReference type="SMART" id="SM00831"/>
    </source>
</evidence>
<dbReference type="EMBL" id="LKGI01000039">
    <property type="protein sequence ID" value="RNE32577.1"/>
    <property type="molecule type" value="Genomic_DNA"/>
</dbReference>
<dbReference type="SUPFAM" id="SSF81660">
    <property type="entry name" value="Metal cation-transporting ATPase, ATP-binding domain N"/>
    <property type="match status" value="1"/>
</dbReference>
<evidence type="ECO:0000256" key="10">
    <source>
        <dbReference type="SAM" id="Phobius"/>
    </source>
</evidence>
<dbReference type="RefSeq" id="WP_123019393.1">
    <property type="nucleotide sequence ID" value="NZ_LKGI01000039.1"/>
</dbReference>
<feature type="transmembrane region" description="Helical" evidence="10">
    <location>
        <begin position="826"/>
        <end position="844"/>
    </location>
</feature>
<dbReference type="InterPro" id="IPR036412">
    <property type="entry name" value="HAD-like_sf"/>
</dbReference>
<dbReference type="PRINTS" id="PR00119">
    <property type="entry name" value="CATATPASE"/>
</dbReference>
<comment type="subcellular location">
    <subcellularLocation>
        <location evidence="1">Cell membrane</location>
        <topology evidence="1">Multi-pass membrane protein</topology>
    </subcellularLocation>
</comment>
<dbReference type="InterPro" id="IPR023299">
    <property type="entry name" value="ATPase_P-typ_cyto_dom_N"/>
</dbReference>
<dbReference type="Pfam" id="PF00689">
    <property type="entry name" value="Cation_ATPase_C"/>
    <property type="match status" value="1"/>
</dbReference>